<gene>
    <name evidence="9" type="ORF">ENW50_12210</name>
</gene>
<evidence type="ECO:0000256" key="3">
    <source>
        <dbReference type="ARBA" id="ARBA00022723"/>
    </source>
</evidence>
<dbReference type="EMBL" id="DTKL01000074">
    <property type="protein sequence ID" value="HGY95429.1"/>
    <property type="molecule type" value="Genomic_DNA"/>
</dbReference>
<dbReference type="PROSITE" id="PS00367">
    <property type="entry name" value="BH4_AAA_HYDROXYL_1"/>
    <property type="match status" value="1"/>
</dbReference>
<comment type="similarity">
    <text evidence="2">Belongs to the biopterin-dependent aromatic amino acid hydroxylase family.</text>
</comment>
<dbReference type="AlphaFoldDB" id="A0A7V5CUC3"/>
<dbReference type="InterPro" id="IPR036329">
    <property type="entry name" value="Aro-AA_hydroxylase_C_sf"/>
</dbReference>
<accession>A0A7V5CUC3</accession>
<keyword evidence="3 7" id="KW-0479">Metal-binding</keyword>
<keyword evidence="5 7" id="KW-0408">Iron</keyword>
<dbReference type="NCBIfam" id="NF008877">
    <property type="entry name" value="PRK11913.1-2"/>
    <property type="match status" value="1"/>
</dbReference>
<dbReference type="CDD" id="cd00361">
    <property type="entry name" value="arom_aa_hydroxylase"/>
    <property type="match status" value="1"/>
</dbReference>
<name>A0A7V5CUC3_9BACT</name>
<dbReference type="PROSITE" id="PS51410">
    <property type="entry name" value="BH4_AAA_HYDROXYL_2"/>
    <property type="match status" value="1"/>
</dbReference>
<dbReference type="InterPro" id="IPR018301">
    <property type="entry name" value="ArAA_hydroxylase_Fe/CU_BS"/>
</dbReference>
<evidence type="ECO:0000259" key="8">
    <source>
        <dbReference type="PROSITE" id="PS51410"/>
    </source>
</evidence>
<dbReference type="SUPFAM" id="SSF56534">
    <property type="entry name" value="Aromatic aminoacid monoxygenases, catalytic and oligomerization domains"/>
    <property type="match status" value="1"/>
</dbReference>
<dbReference type="PRINTS" id="PR00372">
    <property type="entry name" value="FYWHYDRXLASE"/>
</dbReference>
<comment type="cofactor">
    <cofactor evidence="1 7">
        <name>Fe(2+)</name>
        <dbReference type="ChEBI" id="CHEBI:29033"/>
    </cofactor>
</comment>
<dbReference type="GO" id="GO:0004505">
    <property type="term" value="F:phenylalanine 4-monooxygenase activity"/>
    <property type="evidence" value="ECO:0007669"/>
    <property type="project" value="UniProtKB-EC"/>
</dbReference>
<dbReference type="GO" id="GO:0005506">
    <property type="term" value="F:iron ion binding"/>
    <property type="evidence" value="ECO:0007669"/>
    <property type="project" value="InterPro"/>
</dbReference>
<keyword evidence="4 9" id="KW-0560">Oxidoreductase</keyword>
<dbReference type="InterPro" id="IPR036951">
    <property type="entry name" value="ArAA_hydroxylase_sf"/>
</dbReference>
<dbReference type="PANTHER" id="PTHR11473">
    <property type="entry name" value="AROMATIC AMINO ACID HYDROXYLASE"/>
    <property type="match status" value="1"/>
</dbReference>
<dbReference type="InterPro" id="IPR019774">
    <property type="entry name" value="Aromatic-AA_hydroxylase_C"/>
</dbReference>
<dbReference type="Pfam" id="PF00351">
    <property type="entry name" value="Biopterin_H"/>
    <property type="match status" value="1"/>
</dbReference>
<evidence type="ECO:0000256" key="2">
    <source>
        <dbReference type="ARBA" id="ARBA00009712"/>
    </source>
</evidence>
<reference evidence="9" key="1">
    <citation type="journal article" date="2020" name="mSystems">
        <title>Genome- and Community-Level Interaction Insights into Carbon Utilization and Element Cycling Functions of Hydrothermarchaeota in Hydrothermal Sediment.</title>
        <authorList>
            <person name="Zhou Z."/>
            <person name="Liu Y."/>
            <person name="Xu W."/>
            <person name="Pan J."/>
            <person name="Luo Z.H."/>
            <person name="Li M."/>
        </authorList>
    </citation>
    <scope>NUCLEOTIDE SEQUENCE [LARGE SCALE GENOMIC DNA]</scope>
    <source>
        <strain evidence="9">SpSt-855</strain>
    </source>
</reference>
<dbReference type="EC" id="1.14.16.1" evidence="9"/>
<organism evidence="9">
    <name type="scientific">Acidobacterium capsulatum</name>
    <dbReference type="NCBI Taxonomy" id="33075"/>
    <lineage>
        <taxon>Bacteria</taxon>
        <taxon>Pseudomonadati</taxon>
        <taxon>Acidobacteriota</taxon>
        <taxon>Terriglobia</taxon>
        <taxon>Terriglobales</taxon>
        <taxon>Acidobacteriaceae</taxon>
        <taxon>Acidobacterium</taxon>
    </lineage>
</organism>
<keyword evidence="6 9" id="KW-0503">Monooxygenase</keyword>
<evidence type="ECO:0000256" key="6">
    <source>
        <dbReference type="ARBA" id="ARBA00023033"/>
    </source>
</evidence>
<sequence>MTTPIRRAMLKGFVWSPDMPSTLTVAEPYLIQQDWNAYTPEQHAIWQELVGRRMPQLRQHACQEYLSGFVQIGLREDSIPDLAEVNRRLGPLTGWNATPVSGFLPPDAFFEMLADRQFPTTTWLRNRESMEYTPEPDIFHDVLGHVPMHAHPVFADFLQQYGKTCARIMHDKDALERMGRLFWFTVEFGVIRQHGQIKLYGSGLISSHGESTHVIEGRPEIRDWNLEQVLNQTVNVSEMQPVLYAVESFDQIFEAAKQAEALLCR</sequence>
<proteinExistence type="inferred from homology"/>
<dbReference type="InterPro" id="IPR001273">
    <property type="entry name" value="ArAA_hydroxylase"/>
</dbReference>
<evidence type="ECO:0000256" key="7">
    <source>
        <dbReference type="PIRSR" id="PIRSR601273-2"/>
    </source>
</evidence>
<evidence type="ECO:0000256" key="1">
    <source>
        <dbReference type="ARBA" id="ARBA00001954"/>
    </source>
</evidence>
<evidence type="ECO:0000256" key="4">
    <source>
        <dbReference type="ARBA" id="ARBA00023002"/>
    </source>
</evidence>
<evidence type="ECO:0000256" key="5">
    <source>
        <dbReference type="ARBA" id="ARBA00023004"/>
    </source>
</evidence>
<feature type="binding site" evidence="7">
    <location>
        <position position="187"/>
    </location>
    <ligand>
        <name>Fe cation</name>
        <dbReference type="ChEBI" id="CHEBI:24875"/>
    </ligand>
</feature>
<feature type="domain" description="Biopterin-dependent aromatic amino acid hydroxylase family profile" evidence="8">
    <location>
        <begin position="1"/>
        <end position="265"/>
    </location>
</feature>
<feature type="binding site" evidence="7">
    <location>
        <position position="140"/>
    </location>
    <ligand>
        <name>Fe cation</name>
        <dbReference type="ChEBI" id="CHEBI:24875"/>
    </ligand>
</feature>
<dbReference type="Gene3D" id="1.10.800.10">
    <property type="entry name" value="Aromatic amino acid hydroxylase"/>
    <property type="match status" value="1"/>
</dbReference>
<dbReference type="PANTHER" id="PTHR11473:SF24">
    <property type="entry name" value="PHENYLALANINE-4-HYDROXYLASE"/>
    <property type="match status" value="1"/>
</dbReference>
<evidence type="ECO:0000313" key="9">
    <source>
        <dbReference type="EMBL" id="HGY95429.1"/>
    </source>
</evidence>
<protein>
    <submittedName>
        <fullName evidence="9">Phenylalanine 4-monooxygenase</fullName>
        <ecNumber evidence="9">1.14.16.1</ecNumber>
    </submittedName>
</protein>
<feature type="binding site" evidence="7">
    <location>
        <position position="145"/>
    </location>
    <ligand>
        <name>Fe cation</name>
        <dbReference type="ChEBI" id="CHEBI:24875"/>
    </ligand>
</feature>
<comment type="caution">
    <text evidence="9">The sequence shown here is derived from an EMBL/GenBank/DDBJ whole genome shotgun (WGS) entry which is preliminary data.</text>
</comment>